<evidence type="ECO:0000313" key="10">
    <source>
        <dbReference type="EMBL" id="UOE25785.1"/>
    </source>
</evidence>
<dbReference type="RefSeq" id="WP_243568643.1">
    <property type="nucleotide sequence ID" value="NZ_BAAARD010000006.1"/>
</dbReference>
<sequence>MNALARLGTGFVSAVVEAMEELRIHRGRVLLSLVGVAVAVCALATVVGAGAVAEQGVRESSERGGGRAATATFNVNAATPPDPVQVGTAWNEVLERYGVAYGTRLSYGEMLVQFTDGAVTVPVQAVDPAYGIIHRVRVSEGAWFDETDAERLAPAVVISEAFWDRLGRPPLATHPTVELLGEGGRTAVVVGVTPRNGEWDTEPSAFILADAYASLPVPGGTGSSMMGSLLPSFEAWIDQNQADPIIEAIRRDFAAALGDGVQVDGFRTDYAAFGEDPLLFVKLLVIGVAVIILLLGALGLVNIALVTVRTRIREIGIRRTFGATAGRVFFAVMMESVVGTFVAGVVGVGVAILIVRSPLMSMLLGGGELEDLPGFPIEAAVIGLGSAVLVGALAGLLPAFAAIRVRVIDAIRF</sequence>
<feature type="transmembrane region" description="Helical" evidence="7">
    <location>
        <begin position="328"/>
        <end position="355"/>
    </location>
</feature>
<feature type="transmembrane region" description="Helical" evidence="7">
    <location>
        <begin position="29"/>
        <end position="53"/>
    </location>
</feature>
<evidence type="ECO:0000259" key="8">
    <source>
        <dbReference type="Pfam" id="PF02687"/>
    </source>
</evidence>
<feature type="transmembrane region" description="Helical" evidence="7">
    <location>
        <begin position="375"/>
        <end position="403"/>
    </location>
</feature>
<evidence type="ECO:0000256" key="3">
    <source>
        <dbReference type="ARBA" id="ARBA00022692"/>
    </source>
</evidence>
<name>A0ABY4AY62_9MICO</name>
<evidence type="ECO:0000256" key="2">
    <source>
        <dbReference type="ARBA" id="ARBA00022475"/>
    </source>
</evidence>
<feature type="domain" description="ABC3 transporter permease C-terminal" evidence="8">
    <location>
        <begin position="288"/>
        <end position="403"/>
    </location>
</feature>
<dbReference type="InterPro" id="IPR050250">
    <property type="entry name" value="Macrolide_Exporter_MacB"/>
</dbReference>
<dbReference type="PANTHER" id="PTHR30572">
    <property type="entry name" value="MEMBRANE COMPONENT OF TRANSPORTER-RELATED"/>
    <property type="match status" value="1"/>
</dbReference>
<evidence type="ECO:0000256" key="7">
    <source>
        <dbReference type="SAM" id="Phobius"/>
    </source>
</evidence>
<dbReference type="InterPro" id="IPR003838">
    <property type="entry name" value="ABC3_permease_C"/>
</dbReference>
<keyword evidence="4 7" id="KW-1133">Transmembrane helix</keyword>
<feature type="domain" description="MacB-like periplasmic core" evidence="9">
    <location>
        <begin position="30"/>
        <end position="208"/>
    </location>
</feature>
<evidence type="ECO:0000259" key="9">
    <source>
        <dbReference type="Pfam" id="PF12704"/>
    </source>
</evidence>
<organism evidence="10 11">
    <name type="scientific">Agromyces soli</name>
    <dbReference type="NCBI Taxonomy" id="659012"/>
    <lineage>
        <taxon>Bacteria</taxon>
        <taxon>Bacillati</taxon>
        <taxon>Actinomycetota</taxon>
        <taxon>Actinomycetes</taxon>
        <taxon>Micrococcales</taxon>
        <taxon>Microbacteriaceae</taxon>
        <taxon>Agromyces</taxon>
    </lineage>
</organism>
<feature type="transmembrane region" description="Helical" evidence="7">
    <location>
        <begin position="283"/>
        <end position="308"/>
    </location>
</feature>
<dbReference type="Pfam" id="PF12704">
    <property type="entry name" value="MacB_PCD"/>
    <property type="match status" value="1"/>
</dbReference>
<protein>
    <submittedName>
        <fullName evidence="10">ABC transporter permease</fullName>
    </submittedName>
</protein>
<comment type="subcellular location">
    <subcellularLocation>
        <location evidence="1">Cell membrane</location>
        <topology evidence="1">Multi-pass membrane protein</topology>
    </subcellularLocation>
</comment>
<dbReference type="EMBL" id="CP094533">
    <property type="protein sequence ID" value="UOE25785.1"/>
    <property type="molecule type" value="Genomic_DNA"/>
</dbReference>
<evidence type="ECO:0000313" key="11">
    <source>
        <dbReference type="Proteomes" id="UP000831304"/>
    </source>
</evidence>
<evidence type="ECO:0000256" key="5">
    <source>
        <dbReference type="ARBA" id="ARBA00023136"/>
    </source>
</evidence>
<keyword evidence="2" id="KW-1003">Cell membrane</keyword>
<keyword evidence="5 7" id="KW-0472">Membrane</keyword>
<keyword evidence="11" id="KW-1185">Reference proteome</keyword>
<evidence type="ECO:0000256" key="4">
    <source>
        <dbReference type="ARBA" id="ARBA00022989"/>
    </source>
</evidence>
<dbReference type="Proteomes" id="UP000831304">
    <property type="component" value="Chromosome"/>
</dbReference>
<gene>
    <name evidence="10" type="ORF">MTP13_15930</name>
</gene>
<keyword evidence="3 7" id="KW-0812">Transmembrane</keyword>
<dbReference type="Pfam" id="PF02687">
    <property type="entry name" value="FtsX"/>
    <property type="match status" value="1"/>
</dbReference>
<evidence type="ECO:0000256" key="1">
    <source>
        <dbReference type="ARBA" id="ARBA00004651"/>
    </source>
</evidence>
<accession>A0ABY4AY62</accession>
<evidence type="ECO:0000256" key="6">
    <source>
        <dbReference type="ARBA" id="ARBA00038076"/>
    </source>
</evidence>
<dbReference type="InterPro" id="IPR025857">
    <property type="entry name" value="MacB_PCD"/>
</dbReference>
<proteinExistence type="inferred from homology"/>
<dbReference type="PANTHER" id="PTHR30572:SF4">
    <property type="entry name" value="ABC TRANSPORTER PERMEASE YTRF"/>
    <property type="match status" value="1"/>
</dbReference>
<reference evidence="10 11" key="1">
    <citation type="submission" date="2022-03" db="EMBL/GenBank/DDBJ databases">
        <title>Agromyces sp. isolated from the gut of P. brevitarsis seulensis larvae.</title>
        <authorList>
            <person name="Won M."/>
            <person name="Kwon S.-W."/>
        </authorList>
    </citation>
    <scope>NUCLEOTIDE SEQUENCE [LARGE SCALE GENOMIC DNA]</scope>
    <source>
        <strain evidence="10 11">KACC 16215</strain>
    </source>
</reference>
<comment type="similarity">
    <text evidence="6">Belongs to the ABC-4 integral membrane protein family.</text>
</comment>